<keyword evidence="1" id="KW-0808">Transferase</keyword>
<dbReference type="Proteomes" id="UP001166293">
    <property type="component" value="Unassembled WGS sequence"/>
</dbReference>
<dbReference type="PANTHER" id="PTHR43877:SF5">
    <property type="entry name" value="BLL8307 PROTEIN"/>
    <property type="match status" value="1"/>
</dbReference>
<proteinExistence type="predicted"/>
<name>A0ABS6N881_9RHOB</name>
<protein>
    <submittedName>
        <fullName evidence="4">GNAT family N-acetyltransferase</fullName>
    </submittedName>
</protein>
<keyword evidence="5" id="KW-1185">Reference proteome</keyword>
<evidence type="ECO:0000313" key="4">
    <source>
        <dbReference type="EMBL" id="MBV2360013.1"/>
    </source>
</evidence>
<dbReference type="Pfam" id="PF00583">
    <property type="entry name" value="Acetyltransf_1"/>
    <property type="match status" value="1"/>
</dbReference>
<dbReference type="CDD" id="cd04301">
    <property type="entry name" value="NAT_SF"/>
    <property type="match status" value="1"/>
</dbReference>
<dbReference type="InterPro" id="IPR050832">
    <property type="entry name" value="Bact_Acetyltransf"/>
</dbReference>
<keyword evidence="2" id="KW-0012">Acyltransferase</keyword>
<evidence type="ECO:0000256" key="1">
    <source>
        <dbReference type="ARBA" id="ARBA00022679"/>
    </source>
</evidence>
<accession>A0ABS6N881</accession>
<evidence type="ECO:0000259" key="3">
    <source>
        <dbReference type="PROSITE" id="PS51186"/>
    </source>
</evidence>
<feature type="domain" description="N-acetyltransferase" evidence="3">
    <location>
        <begin position="1"/>
        <end position="129"/>
    </location>
</feature>
<dbReference type="PANTHER" id="PTHR43877">
    <property type="entry name" value="AMINOALKYLPHOSPHONATE N-ACETYLTRANSFERASE-RELATED-RELATED"/>
    <property type="match status" value="1"/>
</dbReference>
<comment type="caution">
    <text evidence="4">The sequence shown here is derived from an EMBL/GenBank/DDBJ whole genome shotgun (WGS) entry which is preliminary data.</text>
</comment>
<sequence length="129" mass="13814">MRATSPAESCHVMTSLELRASGARVFALRDETGSVQAVGALKPLSGDAVELKSMHTLSEARGRGFGRTILDRLLGEARSMGARRVFLETGSAPPFAAARALYERAGFALVPPFGDYVEDPLSVFMARDL</sequence>
<dbReference type="PROSITE" id="PS51186">
    <property type="entry name" value="GNAT"/>
    <property type="match status" value="1"/>
</dbReference>
<dbReference type="EMBL" id="JAHRWL010000001">
    <property type="protein sequence ID" value="MBV2360013.1"/>
    <property type="molecule type" value="Genomic_DNA"/>
</dbReference>
<organism evidence="4 5">
    <name type="scientific">Thalassococcus arenae</name>
    <dbReference type="NCBI Taxonomy" id="2851652"/>
    <lineage>
        <taxon>Bacteria</taxon>
        <taxon>Pseudomonadati</taxon>
        <taxon>Pseudomonadota</taxon>
        <taxon>Alphaproteobacteria</taxon>
        <taxon>Rhodobacterales</taxon>
        <taxon>Roseobacteraceae</taxon>
        <taxon>Thalassococcus</taxon>
    </lineage>
</organism>
<reference evidence="4" key="1">
    <citation type="submission" date="2021-06" db="EMBL/GenBank/DDBJ databases">
        <title>Thalassococcus sp. CAU 1522 isolated from sea sand, Republic of Korea.</title>
        <authorList>
            <person name="Kim W."/>
        </authorList>
    </citation>
    <scope>NUCLEOTIDE SEQUENCE</scope>
    <source>
        <strain evidence="4">CAU 1522</strain>
    </source>
</reference>
<evidence type="ECO:0000313" key="5">
    <source>
        <dbReference type="Proteomes" id="UP001166293"/>
    </source>
</evidence>
<dbReference type="InterPro" id="IPR000182">
    <property type="entry name" value="GNAT_dom"/>
</dbReference>
<evidence type="ECO:0000256" key="2">
    <source>
        <dbReference type="ARBA" id="ARBA00023315"/>
    </source>
</evidence>
<gene>
    <name evidence="4" type="ORF">KUH32_09520</name>
</gene>